<dbReference type="AlphaFoldDB" id="A0A2M8ENE2"/>
<accession>A0A2M8ENE2</accession>
<comment type="caution">
    <text evidence="2">The sequence shown here is derived from an EMBL/GenBank/DDBJ whole genome shotgun (WGS) entry which is preliminary data.</text>
</comment>
<protein>
    <submittedName>
        <fullName evidence="2">Uncharacterized protein</fullName>
    </submittedName>
</protein>
<proteinExistence type="predicted"/>
<dbReference type="Proteomes" id="UP000230251">
    <property type="component" value="Unassembled WGS sequence"/>
</dbReference>
<organism evidence="2 3">
    <name type="scientific">Candidatus Uhrbacteria bacterium CG_4_9_14_0_2_um_filter_41_50</name>
    <dbReference type="NCBI Taxonomy" id="1975031"/>
    <lineage>
        <taxon>Bacteria</taxon>
        <taxon>Candidatus Uhriibacteriota</taxon>
    </lineage>
</organism>
<feature type="region of interest" description="Disordered" evidence="1">
    <location>
        <begin position="1"/>
        <end position="54"/>
    </location>
</feature>
<evidence type="ECO:0000256" key="1">
    <source>
        <dbReference type="SAM" id="MobiDB-lite"/>
    </source>
</evidence>
<sequence length="175" mass="19442">MVDNQEVNLLNAQKLTPEQGSGFDVVEGKKGEKSEESEENEVNKGEVTSTEQETEIPSAVAAVVAASVPSVAPAKDPILVDVENLLSEDLTDMYLSLPDDKKIAFRKKGEEVAIKIQEMVHTGKIKAIKILEMIREWLQMIPGVNKFFLEQEVKIKADKMVKYANEQIKSSVNKL</sequence>
<feature type="compositionally biased region" description="Polar residues" evidence="1">
    <location>
        <begin position="1"/>
        <end position="19"/>
    </location>
</feature>
<reference evidence="3" key="1">
    <citation type="submission" date="2017-09" db="EMBL/GenBank/DDBJ databases">
        <title>Depth-based differentiation of microbial function through sediment-hosted aquifers and enrichment of novel symbionts in the deep terrestrial subsurface.</title>
        <authorList>
            <person name="Probst A.J."/>
            <person name="Ladd B."/>
            <person name="Jarett J.K."/>
            <person name="Geller-Mcgrath D.E."/>
            <person name="Sieber C.M.K."/>
            <person name="Emerson J.B."/>
            <person name="Anantharaman K."/>
            <person name="Thomas B.C."/>
            <person name="Malmstrom R."/>
            <person name="Stieglmeier M."/>
            <person name="Klingl A."/>
            <person name="Woyke T."/>
            <person name="Ryan C.M."/>
            <person name="Banfield J.F."/>
        </authorList>
    </citation>
    <scope>NUCLEOTIDE SEQUENCE [LARGE SCALE GENOMIC DNA]</scope>
</reference>
<gene>
    <name evidence="2" type="ORF">CO057_03770</name>
</gene>
<evidence type="ECO:0000313" key="3">
    <source>
        <dbReference type="Proteomes" id="UP000230251"/>
    </source>
</evidence>
<evidence type="ECO:0000313" key="2">
    <source>
        <dbReference type="EMBL" id="PJC24254.1"/>
    </source>
</evidence>
<dbReference type="EMBL" id="PFSI01000054">
    <property type="protein sequence ID" value="PJC24254.1"/>
    <property type="molecule type" value="Genomic_DNA"/>
</dbReference>
<name>A0A2M8ENE2_9BACT</name>